<dbReference type="Pfam" id="PF02737">
    <property type="entry name" value="3HCDH_N"/>
    <property type="match status" value="1"/>
</dbReference>
<accession>A0ABP9M3B8</accession>
<keyword evidence="7" id="KW-1185">Reference proteome</keyword>
<dbReference type="PANTHER" id="PTHR48075:SF5">
    <property type="entry name" value="3-HYDROXYBUTYRYL-COA DEHYDROGENASE"/>
    <property type="match status" value="1"/>
</dbReference>
<dbReference type="PIRSF" id="PIRSF000105">
    <property type="entry name" value="HCDH"/>
    <property type="match status" value="1"/>
</dbReference>
<dbReference type="SUPFAM" id="SSF48179">
    <property type="entry name" value="6-phosphogluconate dehydrogenase C-terminal domain-like"/>
    <property type="match status" value="1"/>
</dbReference>
<dbReference type="Pfam" id="PF00725">
    <property type="entry name" value="3HCDH"/>
    <property type="match status" value="1"/>
</dbReference>
<evidence type="ECO:0000259" key="4">
    <source>
        <dbReference type="Pfam" id="PF00725"/>
    </source>
</evidence>
<evidence type="ECO:0000313" key="7">
    <source>
        <dbReference type="Proteomes" id="UP001501407"/>
    </source>
</evidence>
<gene>
    <name evidence="6" type="ORF">GCM10025760_10080</name>
</gene>
<protein>
    <submittedName>
        <fullName evidence="6">3-hydroxyacyl-CoA dehydrogenase family protein</fullName>
    </submittedName>
</protein>
<dbReference type="EMBL" id="BAABKZ010000001">
    <property type="protein sequence ID" value="GAA5088089.1"/>
    <property type="molecule type" value="Genomic_DNA"/>
</dbReference>
<feature type="domain" description="3-hydroxyacyl-CoA dehydrogenase NAD binding" evidence="5">
    <location>
        <begin position="4"/>
        <end position="159"/>
    </location>
</feature>
<dbReference type="InterPro" id="IPR006108">
    <property type="entry name" value="3HC_DH_C"/>
</dbReference>
<dbReference type="PROSITE" id="PS00067">
    <property type="entry name" value="3HCDH"/>
    <property type="match status" value="1"/>
</dbReference>
<evidence type="ECO:0000313" key="6">
    <source>
        <dbReference type="EMBL" id="GAA5088089.1"/>
    </source>
</evidence>
<dbReference type="RefSeq" id="WP_194412838.1">
    <property type="nucleotide sequence ID" value="NZ_BAABKZ010000001.1"/>
</dbReference>
<dbReference type="InterPro" id="IPR036291">
    <property type="entry name" value="NAD(P)-bd_dom_sf"/>
</dbReference>
<sequence>MTVVGVVGLGTMGRALAELFASRGCEVRGFDVRQYEVSYEEHTEVGREGVAITSSIAECVAEVDFAIEAVAEDIDVKRAVLAEISAHTAGVVASNTSTFVPSVLADAVSTPERFLVAHFFNPPHVVPLVEIVPGPRTAPTATAGIVDLLNRMGRHPVLLASECPGFVANRLQAAILREALALIEAGIASPSTVDQIVVNGLAPRWAAAGPIGIADLGGLDIWERVSVELFPLLSAASQPSPLLTALVETGHLGAKSGRGFYEHVAEIDARTFDTMKRHFELGAPRSGEALNATQ</sequence>
<evidence type="ECO:0000259" key="5">
    <source>
        <dbReference type="Pfam" id="PF02737"/>
    </source>
</evidence>
<reference evidence="7" key="1">
    <citation type="journal article" date="2019" name="Int. J. Syst. Evol. Microbiol.">
        <title>The Global Catalogue of Microorganisms (GCM) 10K type strain sequencing project: providing services to taxonomists for standard genome sequencing and annotation.</title>
        <authorList>
            <consortium name="The Broad Institute Genomics Platform"/>
            <consortium name="The Broad Institute Genome Sequencing Center for Infectious Disease"/>
            <person name="Wu L."/>
            <person name="Ma J."/>
        </authorList>
    </citation>
    <scope>NUCLEOTIDE SEQUENCE [LARGE SCALE GENOMIC DNA]</scope>
    <source>
        <strain evidence="7">JCM 18959</strain>
    </source>
</reference>
<organism evidence="6 7">
    <name type="scientific">Microbacterium yannicii</name>
    <dbReference type="NCBI Taxonomy" id="671622"/>
    <lineage>
        <taxon>Bacteria</taxon>
        <taxon>Bacillati</taxon>
        <taxon>Actinomycetota</taxon>
        <taxon>Actinomycetes</taxon>
        <taxon>Micrococcales</taxon>
        <taxon>Microbacteriaceae</taxon>
        <taxon>Microbacterium</taxon>
    </lineage>
</organism>
<dbReference type="Gene3D" id="3.40.50.720">
    <property type="entry name" value="NAD(P)-binding Rossmann-like Domain"/>
    <property type="match status" value="1"/>
</dbReference>
<dbReference type="InterPro" id="IPR008927">
    <property type="entry name" value="6-PGluconate_DH-like_C_sf"/>
</dbReference>
<proteinExistence type="inferred from homology"/>
<comment type="pathway">
    <text evidence="1">Lipid metabolism; butanoate metabolism.</text>
</comment>
<dbReference type="InterPro" id="IPR013328">
    <property type="entry name" value="6PGD_dom2"/>
</dbReference>
<dbReference type="Gene3D" id="1.10.1040.10">
    <property type="entry name" value="N-(1-d-carboxylethyl)-l-norvaline Dehydrogenase, domain 2"/>
    <property type="match status" value="1"/>
</dbReference>
<evidence type="ECO:0000256" key="2">
    <source>
        <dbReference type="ARBA" id="ARBA00009463"/>
    </source>
</evidence>
<name>A0ABP9M3B8_9MICO</name>
<dbReference type="InterPro" id="IPR022694">
    <property type="entry name" value="3-OHacyl-CoA_DH"/>
</dbReference>
<dbReference type="InterPro" id="IPR006176">
    <property type="entry name" value="3-OHacyl-CoA_DH_NAD-bd"/>
</dbReference>
<evidence type="ECO:0000256" key="1">
    <source>
        <dbReference type="ARBA" id="ARBA00005086"/>
    </source>
</evidence>
<dbReference type="PANTHER" id="PTHR48075">
    <property type="entry name" value="3-HYDROXYACYL-COA DEHYDROGENASE FAMILY PROTEIN"/>
    <property type="match status" value="1"/>
</dbReference>
<comment type="similarity">
    <text evidence="2">Belongs to the 3-hydroxyacyl-CoA dehydrogenase family.</text>
</comment>
<dbReference type="SUPFAM" id="SSF51735">
    <property type="entry name" value="NAD(P)-binding Rossmann-fold domains"/>
    <property type="match status" value="1"/>
</dbReference>
<comment type="caution">
    <text evidence="6">The sequence shown here is derived from an EMBL/GenBank/DDBJ whole genome shotgun (WGS) entry which is preliminary data.</text>
</comment>
<dbReference type="Proteomes" id="UP001501407">
    <property type="component" value="Unassembled WGS sequence"/>
</dbReference>
<feature type="domain" description="3-hydroxyacyl-CoA dehydrogenase C-terminal" evidence="4">
    <location>
        <begin position="165"/>
        <end position="262"/>
    </location>
</feature>
<keyword evidence="3" id="KW-0560">Oxidoreductase</keyword>
<evidence type="ECO:0000256" key="3">
    <source>
        <dbReference type="ARBA" id="ARBA00023002"/>
    </source>
</evidence>
<dbReference type="InterPro" id="IPR006180">
    <property type="entry name" value="3-OHacyl-CoA_DH_CS"/>
</dbReference>